<dbReference type="InterPro" id="IPR040976">
    <property type="entry name" value="Pkinase_fungal"/>
</dbReference>
<dbReference type="Gene3D" id="1.10.510.10">
    <property type="entry name" value="Transferase(Phosphotransferase) domain 1"/>
    <property type="match status" value="1"/>
</dbReference>
<organism evidence="3 4">
    <name type="scientific">Multifurca ochricompacta</name>
    <dbReference type="NCBI Taxonomy" id="376703"/>
    <lineage>
        <taxon>Eukaryota</taxon>
        <taxon>Fungi</taxon>
        <taxon>Dikarya</taxon>
        <taxon>Basidiomycota</taxon>
        <taxon>Agaricomycotina</taxon>
        <taxon>Agaricomycetes</taxon>
        <taxon>Russulales</taxon>
        <taxon>Russulaceae</taxon>
        <taxon>Multifurca</taxon>
    </lineage>
</organism>
<dbReference type="GO" id="GO:0004672">
    <property type="term" value="F:protein kinase activity"/>
    <property type="evidence" value="ECO:0007669"/>
    <property type="project" value="InterPro"/>
</dbReference>
<dbReference type="PANTHER" id="PTHR38248">
    <property type="entry name" value="FUNK1 6"/>
    <property type="match status" value="1"/>
</dbReference>
<protein>
    <recommendedName>
        <fullName evidence="2">Protein kinase domain-containing protein</fullName>
    </recommendedName>
</protein>
<accession>A0AAD4QKS9</accession>
<proteinExistence type="predicted"/>
<dbReference type="Pfam" id="PF17667">
    <property type="entry name" value="Pkinase_fungal"/>
    <property type="match status" value="1"/>
</dbReference>
<name>A0AAD4QKS9_9AGAM</name>
<dbReference type="AlphaFoldDB" id="A0AAD4QKS9"/>
<sequence length="756" mass="86069">MKTLSTTTPLKRDLQGSEAHSSTPQPTAPKRYQEMTFDASEKFVGPMPVKEFLKEFVPEARETRPTGGILFGESTASQHEDAFIHAIKTAGLCPKLKFNNTTTSRDGPYRLKPDISVYSSNPRHSDGSGTSLEEGKLLNWKTMEMWIKNKNKADIFCDMETMKKRGDEAKSHIRFSDTAYRVCGQMIAYASAHHQSQFRVFSFSIFLFGEKGRLLRWDRSGVIYTESFDWLTQPETLLEFIWRFNFLSDIERGHDSTVTPVTDDEAEVALPKLKRYPGLENTKKADLRRFLVHDDRSTDGDLRVYITPSAVWDTGGLFGHSTFGYIAFDVASTNLVYLKDFWRTDLPGIEREGDVYRKLHDAQVPNIPELGPAGDVPVSPECTATTSFAAQRTRTQDYLRIPGSEHEWCPGQPHVDPYVHYRLVLETLGKPLSAFKSTRQLCEVIRDAIVAHSAAYERAQILHRDVSAGNILITEEGTGMLIDWDLSKQVHKGVEEGPRQHSRTGTWQFISISRLREPRYTAHEVSDDLESFFWVLLYQIARCRNILKMDLSNDMQQVFDDYIKLSHDCLVRGGRGKLICLIGGNLSPRIVKDLLRTAEGLINVPCTKIIEELRSLFHDYYLHVETQFETSAQTQIEIEEMRRGDSRVKVAQEKLRSSEFVLSIMNKYLASKWDIEGDGSLDKTDMGHDASKSRDRRKRKAEDISCEEKNSDQIRRWMLPPSSIQPSSDVVSSWSKGTSKTLYSKSSQKPVSSLLK</sequence>
<dbReference type="SUPFAM" id="SSF56112">
    <property type="entry name" value="Protein kinase-like (PK-like)"/>
    <property type="match status" value="1"/>
</dbReference>
<dbReference type="InterPro" id="IPR008266">
    <property type="entry name" value="Tyr_kinase_AS"/>
</dbReference>
<dbReference type="PROSITE" id="PS00109">
    <property type="entry name" value="PROTEIN_KINASE_TYR"/>
    <property type="match status" value="1"/>
</dbReference>
<feature type="domain" description="Protein kinase" evidence="2">
    <location>
        <begin position="312"/>
        <end position="661"/>
    </location>
</feature>
<dbReference type="PROSITE" id="PS50011">
    <property type="entry name" value="PROTEIN_KINASE_DOM"/>
    <property type="match status" value="1"/>
</dbReference>
<evidence type="ECO:0000313" key="3">
    <source>
        <dbReference type="EMBL" id="KAI0295086.1"/>
    </source>
</evidence>
<dbReference type="PANTHER" id="PTHR38248:SF2">
    <property type="entry name" value="FUNK1 11"/>
    <property type="match status" value="1"/>
</dbReference>
<dbReference type="InterPro" id="IPR000719">
    <property type="entry name" value="Prot_kinase_dom"/>
</dbReference>
<keyword evidence="4" id="KW-1185">Reference proteome</keyword>
<reference evidence="3" key="1">
    <citation type="journal article" date="2022" name="New Phytol.">
        <title>Evolutionary transition to the ectomycorrhizal habit in the genomes of a hyperdiverse lineage of mushroom-forming fungi.</title>
        <authorList>
            <person name="Looney B."/>
            <person name="Miyauchi S."/>
            <person name="Morin E."/>
            <person name="Drula E."/>
            <person name="Courty P.E."/>
            <person name="Kohler A."/>
            <person name="Kuo A."/>
            <person name="LaButti K."/>
            <person name="Pangilinan J."/>
            <person name="Lipzen A."/>
            <person name="Riley R."/>
            <person name="Andreopoulos W."/>
            <person name="He G."/>
            <person name="Johnson J."/>
            <person name="Nolan M."/>
            <person name="Tritt A."/>
            <person name="Barry K.W."/>
            <person name="Grigoriev I.V."/>
            <person name="Nagy L.G."/>
            <person name="Hibbett D."/>
            <person name="Henrissat B."/>
            <person name="Matheny P.B."/>
            <person name="Labbe J."/>
            <person name="Martin F.M."/>
        </authorList>
    </citation>
    <scope>NUCLEOTIDE SEQUENCE</scope>
    <source>
        <strain evidence="3">BPL690</strain>
    </source>
</reference>
<dbReference type="EMBL" id="WTXG01000063">
    <property type="protein sequence ID" value="KAI0295086.1"/>
    <property type="molecule type" value="Genomic_DNA"/>
</dbReference>
<dbReference type="GO" id="GO:0005524">
    <property type="term" value="F:ATP binding"/>
    <property type="evidence" value="ECO:0007669"/>
    <property type="project" value="InterPro"/>
</dbReference>
<gene>
    <name evidence="3" type="ORF">B0F90DRAFT_1954285</name>
</gene>
<evidence type="ECO:0000256" key="1">
    <source>
        <dbReference type="SAM" id="MobiDB-lite"/>
    </source>
</evidence>
<feature type="compositionally biased region" description="Basic and acidic residues" evidence="1">
    <location>
        <begin position="680"/>
        <end position="693"/>
    </location>
</feature>
<feature type="region of interest" description="Disordered" evidence="1">
    <location>
        <begin position="1"/>
        <end position="30"/>
    </location>
</feature>
<dbReference type="Proteomes" id="UP001203297">
    <property type="component" value="Unassembled WGS sequence"/>
</dbReference>
<feature type="compositionally biased region" description="Low complexity" evidence="1">
    <location>
        <begin position="722"/>
        <end position="739"/>
    </location>
</feature>
<evidence type="ECO:0000259" key="2">
    <source>
        <dbReference type="PROSITE" id="PS50011"/>
    </source>
</evidence>
<feature type="compositionally biased region" description="Polar residues" evidence="1">
    <location>
        <begin position="740"/>
        <end position="756"/>
    </location>
</feature>
<comment type="caution">
    <text evidence="3">The sequence shown here is derived from an EMBL/GenBank/DDBJ whole genome shotgun (WGS) entry which is preliminary data.</text>
</comment>
<feature type="compositionally biased region" description="Basic and acidic residues" evidence="1">
    <location>
        <begin position="700"/>
        <end position="715"/>
    </location>
</feature>
<evidence type="ECO:0000313" key="4">
    <source>
        <dbReference type="Proteomes" id="UP001203297"/>
    </source>
</evidence>
<dbReference type="InterPro" id="IPR011009">
    <property type="entry name" value="Kinase-like_dom_sf"/>
</dbReference>
<feature type="region of interest" description="Disordered" evidence="1">
    <location>
        <begin position="680"/>
        <end position="756"/>
    </location>
</feature>